<comment type="caution">
    <text evidence="1">The sequence shown here is derived from an EMBL/GenBank/DDBJ whole genome shotgun (WGS) entry which is preliminary data.</text>
</comment>
<evidence type="ECO:0000313" key="1">
    <source>
        <dbReference type="EMBL" id="KAH1185278.1"/>
    </source>
</evidence>
<reference evidence="1" key="1">
    <citation type="submission" date="2021-09" db="EMBL/GenBank/DDBJ databases">
        <title>The genome of Mauremys mutica provides insights into the evolution of semi-aquatic lifestyle.</title>
        <authorList>
            <person name="Gong S."/>
            <person name="Gao Y."/>
        </authorList>
    </citation>
    <scope>NUCLEOTIDE SEQUENCE</scope>
    <source>
        <strain evidence="1">MM-2020</strain>
        <tissue evidence="1">Muscle</tissue>
    </source>
</reference>
<protein>
    <submittedName>
        <fullName evidence="1">Uncharacterized protein</fullName>
    </submittedName>
</protein>
<keyword evidence="2" id="KW-1185">Reference proteome</keyword>
<gene>
    <name evidence="1" type="ORF">KIL84_018027</name>
</gene>
<accession>A0A9D4B8L2</accession>
<proteinExistence type="predicted"/>
<evidence type="ECO:0000313" key="2">
    <source>
        <dbReference type="Proteomes" id="UP000827986"/>
    </source>
</evidence>
<dbReference type="Proteomes" id="UP000827986">
    <property type="component" value="Unassembled WGS sequence"/>
</dbReference>
<dbReference type="EMBL" id="JAHDVG010000463">
    <property type="protein sequence ID" value="KAH1185278.1"/>
    <property type="molecule type" value="Genomic_DNA"/>
</dbReference>
<name>A0A9D4B8L2_9SAUR</name>
<organism evidence="1 2">
    <name type="scientific">Mauremys mutica</name>
    <name type="common">yellowpond turtle</name>
    <dbReference type="NCBI Taxonomy" id="74926"/>
    <lineage>
        <taxon>Eukaryota</taxon>
        <taxon>Metazoa</taxon>
        <taxon>Chordata</taxon>
        <taxon>Craniata</taxon>
        <taxon>Vertebrata</taxon>
        <taxon>Euteleostomi</taxon>
        <taxon>Archelosauria</taxon>
        <taxon>Testudinata</taxon>
        <taxon>Testudines</taxon>
        <taxon>Cryptodira</taxon>
        <taxon>Durocryptodira</taxon>
        <taxon>Testudinoidea</taxon>
        <taxon>Geoemydidae</taxon>
        <taxon>Geoemydinae</taxon>
        <taxon>Mauremys</taxon>
    </lineage>
</organism>
<dbReference type="AlphaFoldDB" id="A0A9D4B8L2"/>
<sequence length="55" mass="6528">MPCRCILTVNDLKRLLEQKLSSVIHLFPLLFSEDFEPSAEAFHTKPFSRLWKRTH</sequence>